<name>A0A9P1N1B3_9PELO</name>
<sequence length="83" mass="8738">MAEKAVAGLAAAQQLLLRGAGAPSVDQILPYPWQMALFQNHLANLMNSQISPFGGQVLPSPLIPTKTTPKKGGFDVSDLLAKP</sequence>
<reference evidence="1" key="1">
    <citation type="submission" date="2022-11" db="EMBL/GenBank/DDBJ databases">
        <authorList>
            <person name="Kikuchi T."/>
        </authorList>
    </citation>
    <scope>NUCLEOTIDE SEQUENCE</scope>
    <source>
        <strain evidence="1">PS1010</strain>
    </source>
</reference>
<evidence type="ECO:0000313" key="2">
    <source>
        <dbReference type="Proteomes" id="UP001152747"/>
    </source>
</evidence>
<dbReference type="EMBL" id="CANHGI010000003">
    <property type="protein sequence ID" value="CAI5444116.1"/>
    <property type="molecule type" value="Genomic_DNA"/>
</dbReference>
<dbReference type="Proteomes" id="UP001152747">
    <property type="component" value="Unassembled WGS sequence"/>
</dbReference>
<proteinExistence type="predicted"/>
<organism evidence="1 2">
    <name type="scientific">Caenorhabditis angaria</name>
    <dbReference type="NCBI Taxonomy" id="860376"/>
    <lineage>
        <taxon>Eukaryota</taxon>
        <taxon>Metazoa</taxon>
        <taxon>Ecdysozoa</taxon>
        <taxon>Nematoda</taxon>
        <taxon>Chromadorea</taxon>
        <taxon>Rhabditida</taxon>
        <taxon>Rhabditina</taxon>
        <taxon>Rhabditomorpha</taxon>
        <taxon>Rhabditoidea</taxon>
        <taxon>Rhabditidae</taxon>
        <taxon>Peloderinae</taxon>
        <taxon>Caenorhabditis</taxon>
    </lineage>
</organism>
<accession>A0A9P1N1B3</accession>
<dbReference type="AlphaFoldDB" id="A0A9P1N1B3"/>
<gene>
    <name evidence="1" type="ORF">CAMP_LOCUS6753</name>
</gene>
<keyword evidence="2" id="KW-1185">Reference proteome</keyword>
<protein>
    <submittedName>
        <fullName evidence="1">Uncharacterized protein</fullName>
    </submittedName>
</protein>
<evidence type="ECO:0000313" key="1">
    <source>
        <dbReference type="EMBL" id="CAI5444116.1"/>
    </source>
</evidence>
<comment type="caution">
    <text evidence="1">The sequence shown here is derived from an EMBL/GenBank/DDBJ whole genome shotgun (WGS) entry which is preliminary data.</text>
</comment>